<keyword evidence="3 7" id="KW-0812">Transmembrane</keyword>
<evidence type="ECO:0000313" key="10">
    <source>
        <dbReference type="Proteomes" id="UP001465755"/>
    </source>
</evidence>
<evidence type="ECO:0000256" key="4">
    <source>
        <dbReference type="ARBA" id="ARBA00022989"/>
    </source>
</evidence>
<dbReference type="EMBL" id="JALJOQ010000188">
    <property type="protein sequence ID" value="KAK9790740.1"/>
    <property type="molecule type" value="Genomic_DNA"/>
</dbReference>
<dbReference type="InterPro" id="IPR018247">
    <property type="entry name" value="EF_Hand_1_Ca_BS"/>
</dbReference>
<feature type="transmembrane region" description="Helical" evidence="7">
    <location>
        <begin position="1073"/>
        <end position="1090"/>
    </location>
</feature>
<dbReference type="PROSITE" id="PS50222">
    <property type="entry name" value="EF_HAND_2"/>
    <property type="match status" value="1"/>
</dbReference>
<feature type="transmembrane region" description="Helical" evidence="7">
    <location>
        <begin position="503"/>
        <end position="523"/>
    </location>
</feature>
<keyword evidence="5 7" id="KW-0472">Membrane</keyword>
<comment type="caution">
    <text evidence="9">The sequence shown here is derived from an EMBL/GenBank/DDBJ whole genome shotgun (WGS) entry which is preliminary data.</text>
</comment>
<evidence type="ECO:0000256" key="6">
    <source>
        <dbReference type="SAM" id="MobiDB-lite"/>
    </source>
</evidence>
<evidence type="ECO:0000259" key="8">
    <source>
        <dbReference type="PROSITE" id="PS50222"/>
    </source>
</evidence>
<dbReference type="InterPro" id="IPR002048">
    <property type="entry name" value="EF_hand_dom"/>
</dbReference>
<feature type="domain" description="EF-hand" evidence="8">
    <location>
        <begin position="1017"/>
        <end position="1052"/>
    </location>
</feature>
<dbReference type="GO" id="GO:0005509">
    <property type="term" value="F:calcium ion binding"/>
    <property type="evidence" value="ECO:0007669"/>
    <property type="project" value="InterPro"/>
</dbReference>
<dbReference type="PANTHER" id="PTHR31618">
    <property type="entry name" value="MECHANOSENSITIVE ION CHANNEL PROTEIN 5"/>
    <property type="match status" value="1"/>
</dbReference>
<keyword evidence="10" id="KW-1185">Reference proteome</keyword>
<dbReference type="GO" id="GO:0008381">
    <property type="term" value="F:mechanosensitive monoatomic ion channel activity"/>
    <property type="evidence" value="ECO:0007669"/>
    <property type="project" value="TreeGrafter"/>
</dbReference>
<dbReference type="Proteomes" id="UP001465755">
    <property type="component" value="Unassembled WGS sequence"/>
</dbReference>
<feature type="region of interest" description="Disordered" evidence="6">
    <location>
        <begin position="899"/>
        <end position="919"/>
    </location>
</feature>
<protein>
    <recommendedName>
        <fullName evidence="8">EF-hand domain-containing protein</fullName>
    </recommendedName>
</protein>
<dbReference type="PROSITE" id="PS00018">
    <property type="entry name" value="EF_HAND_1"/>
    <property type="match status" value="1"/>
</dbReference>
<dbReference type="InterPro" id="IPR016688">
    <property type="entry name" value="MscS-like_plants/fungi"/>
</dbReference>
<reference evidence="9 10" key="1">
    <citation type="journal article" date="2024" name="Nat. Commun.">
        <title>Phylogenomics reveals the evolutionary origins of lichenization in chlorophyte algae.</title>
        <authorList>
            <person name="Puginier C."/>
            <person name="Libourel C."/>
            <person name="Otte J."/>
            <person name="Skaloud P."/>
            <person name="Haon M."/>
            <person name="Grisel S."/>
            <person name="Petersen M."/>
            <person name="Berrin J.G."/>
            <person name="Delaux P.M."/>
            <person name="Dal Grande F."/>
            <person name="Keller J."/>
        </authorList>
    </citation>
    <scope>NUCLEOTIDE SEQUENCE [LARGE SCALE GENOMIC DNA]</scope>
    <source>
        <strain evidence="9 10">SAG 2036</strain>
    </source>
</reference>
<dbReference type="GO" id="GO:0006820">
    <property type="term" value="P:monoatomic anion transport"/>
    <property type="evidence" value="ECO:0007669"/>
    <property type="project" value="TreeGrafter"/>
</dbReference>
<dbReference type="SUPFAM" id="SSF50182">
    <property type="entry name" value="Sm-like ribonucleoproteins"/>
    <property type="match status" value="1"/>
</dbReference>
<organism evidence="9 10">
    <name type="scientific">Symbiochloris irregularis</name>
    <dbReference type="NCBI Taxonomy" id="706552"/>
    <lineage>
        <taxon>Eukaryota</taxon>
        <taxon>Viridiplantae</taxon>
        <taxon>Chlorophyta</taxon>
        <taxon>core chlorophytes</taxon>
        <taxon>Trebouxiophyceae</taxon>
        <taxon>Trebouxiales</taxon>
        <taxon>Trebouxiaceae</taxon>
        <taxon>Symbiochloris</taxon>
    </lineage>
</organism>
<feature type="transmembrane region" description="Helical" evidence="7">
    <location>
        <begin position="465"/>
        <end position="483"/>
    </location>
</feature>
<dbReference type="PANTHER" id="PTHR31618:SF1">
    <property type="entry name" value="EF-HAND DOMAIN-CONTAINING PROTEIN"/>
    <property type="match status" value="1"/>
</dbReference>
<sequence length="1349" mass="147665">MCWVPPLPSLDCLAFATIRLCARNDEEDDEESLRRLAGRRLAVAPGAAEGRSASRFAVFSGPDPAKFGSLFGANEHEAWGREHSVDSETKAWSALSSLNSGQRGELAESSIAAYSSAEATPRTSYPDGGRPSSDGSWRHSAGSSQPSQPPRSTPDRPSGLPPTHPHKGGMKHAHDPFEPEHPKHHVLFEDSPDSLPVHECRADYTLPPVIMHHRGPAMPNVERSSASQPLGMGEYPSMNGASNSGDGSAPLLTPAGSRALKNPFARLEKQGSERMSSLSRMTRGLIGGNIGGKDSEAGSVNGDEKKKEKMGLVERIRSTTLGIGALVERIKSVTAAAIVEANNDDDGDGDDSSEEDEAHRGRDLVMDEDGKVRRKVWWKRWTFRHIVIPFLLCFILNAIAIVLVCIKPSANIYHVPVWRWCFFFAWAIPLWRITRVAMYLFLGTLESQFFISRSFIYYTIGIKRWSCIAFMIGILMALYGGFIYMHSQSAEQPDSVKETYTDILRTMGCLLLLSVGNILKTLIAKVMSSHFYTTGYFDKMQDALRKEYILVALSQPRQVEMPTNEDRVHSHKAKFMGLFGAKAGVTDRLTEMVRHAHDLDDPQDADAIAALESEGGMGERLSLASHMSDVSSRSLPSSPVKGSRPIGAMHVRRSQSDHGDSWAARSAPSLMDADFTEIRTALSQPPKLASRRSNTGPPALNPIIENPRAESPSAVSDASSPGHPLLQSDSAAGGDESAGETLLGGGEGLGSQRTSQEERRPPSSPFLAPVPFGGRKLRIPGTRTSNLGPRLAADTPDLEKERAGGSASSSTQASPRATDAAQHGSFSKGSFSKGAANQGHAAPHTVQKSGGSRVGQGVQRSGPSRLNNATYPRASDSGDSATAVERSLASLRNLISESHPKSRLAQMGRTASLPRAASIKPIAAKDPETIISDRPEKRKIPKIADEPDFLERLHRVEKHIRKNNLRATFTDQMNKAGALDEVASLNEAHQLAFFLFWNIKPSFDRNFITSADLAPFLTEEQVKEAMTVFDVDKNDQVTLTEMRLAVVGVYKSRQNLAATLKDTKTVVSKLERMIGCALHLVFVLFYLMIWNVNFQHVWVTIGSMLLSFTFVFGNMFKTLFECVVFLFVVHPFDVGDMISIGTTPGDLCTVEEIALLTTRLIRWDGCRITYPNTKMATDQIINMTRSNNKGDTFKVLIDMTAPKSVFDRVEARVRAHTKAQPSFYTGDCAISCDKNTGDQPFKLFLVVWWSYAFNGIDRRLGDARTALFLAICDELLKAGVTYSVPPHNVNYTNNPAAASTSNPFSAGIKEGCGGVEDDGLEIWMYTRRLRHLGGFCAVVRHQEEPLSLP</sequence>
<evidence type="ECO:0000256" key="3">
    <source>
        <dbReference type="ARBA" id="ARBA00022692"/>
    </source>
</evidence>
<feature type="region of interest" description="Disordered" evidence="6">
    <location>
        <begin position="286"/>
        <end position="306"/>
    </location>
</feature>
<feature type="region of interest" description="Disordered" evidence="6">
    <location>
        <begin position="341"/>
        <end position="360"/>
    </location>
</feature>
<accession>A0AAW1NQK7</accession>
<feature type="region of interest" description="Disordered" evidence="6">
    <location>
        <begin position="682"/>
        <end position="884"/>
    </location>
</feature>
<gene>
    <name evidence="9" type="ORF">WJX73_006645</name>
</gene>
<keyword evidence="4 7" id="KW-1133">Transmembrane helix</keyword>
<comment type="similarity">
    <text evidence="2">Belongs to the MscS (TC 1.A.23) family.</text>
</comment>
<dbReference type="InterPro" id="IPR010920">
    <property type="entry name" value="LSM_dom_sf"/>
</dbReference>
<dbReference type="Gene3D" id="2.30.30.60">
    <property type="match status" value="1"/>
</dbReference>
<feature type="compositionally biased region" description="Basic and acidic residues" evidence="6">
    <location>
        <begin position="172"/>
        <end position="181"/>
    </location>
</feature>
<evidence type="ECO:0000313" key="9">
    <source>
        <dbReference type="EMBL" id="KAK9790740.1"/>
    </source>
</evidence>
<name>A0AAW1NQK7_9CHLO</name>
<feature type="transmembrane region" description="Helical" evidence="7">
    <location>
        <begin position="381"/>
        <end position="403"/>
    </location>
</feature>
<feature type="transmembrane region" description="Helical" evidence="7">
    <location>
        <begin position="423"/>
        <end position="445"/>
    </location>
</feature>
<dbReference type="InterPro" id="IPR006685">
    <property type="entry name" value="MscS_channel_2nd"/>
</dbReference>
<proteinExistence type="inferred from homology"/>
<evidence type="ECO:0000256" key="2">
    <source>
        <dbReference type="ARBA" id="ARBA00008017"/>
    </source>
</evidence>
<feature type="region of interest" description="Disordered" evidence="6">
    <location>
        <begin position="624"/>
        <end position="665"/>
    </location>
</feature>
<feature type="transmembrane region" description="Helical" evidence="7">
    <location>
        <begin position="1096"/>
        <end position="1116"/>
    </location>
</feature>
<feature type="compositionally biased region" description="Low complexity" evidence="6">
    <location>
        <begin position="628"/>
        <end position="643"/>
    </location>
</feature>
<dbReference type="InterPro" id="IPR023408">
    <property type="entry name" value="MscS_beta-dom_sf"/>
</dbReference>
<dbReference type="Pfam" id="PF00924">
    <property type="entry name" value="MS_channel_2nd"/>
    <property type="match status" value="1"/>
</dbReference>
<evidence type="ECO:0000256" key="5">
    <source>
        <dbReference type="ARBA" id="ARBA00023136"/>
    </source>
</evidence>
<feature type="compositionally biased region" description="Low complexity" evidence="6">
    <location>
        <begin position="804"/>
        <end position="834"/>
    </location>
</feature>
<evidence type="ECO:0000256" key="7">
    <source>
        <dbReference type="SAM" id="Phobius"/>
    </source>
</evidence>
<feature type="region of interest" description="Disordered" evidence="6">
    <location>
        <begin position="114"/>
        <end position="183"/>
    </location>
</feature>
<dbReference type="GO" id="GO:0005886">
    <property type="term" value="C:plasma membrane"/>
    <property type="evidence" value="ECO:0007669"/>
    <property type="project" value="TreeGrafter"/>
</dbReference>
<feature type="compositionally biased region" description="Acidic residues" evidence="6">
    <location>
        <begin position="342"/>
        <end position="356"/>
    </location>
</feature>
<evidence type="ECO:0000256" key="1">
    <source>
        <dbReference type="ARBA" id="ARBA00004141"/>
    </source>
</evidence>
<comment type="subcellular location">
    <subcellularLocation>
        <location evidence="1">Membrane</location>
        <topology evidence="1">Multi-pass membrane protein</topology>
    </subcellularLocation>
</comment>
<feature type="compositionally biased region" description="Polar residues" evidence="6">
    <location>
        <begin position="858"/>
        <end position="870"/>
    </location>
</feature>